<dbReference type="Gene3D" id="1.25.40.10">
    <property type="entry name" value="Tetratricopeptide repeat domain"/>
    <property type="match status" value="1"/>
</dbReference>
<keyword evidence="5" id="KW-1185">Reference proteome</keyword>
<dbReference type="PROSITE" id="PS01124">
    <property type="entry name" value="HTH_ARAC_FAMILY_2"/>
    <property type="match status" value="1"/>
</dbReference>
<sequence length="552" mass="64475">MLLRTCLPLLLLPFTAMWAQHYEDFRDSLHDSSADFRTRCEKAATPKLALAIAKMWLANAKRDRNYIAQSDAYQWLLYSSDKTEDRFAYSDSVIYASKKTGQNEKIGASYLTRGSLFYNEKKHIQALDHFLIADQYIARCENPYLSNKLKYAIAQTKKYLGFDHEAIALFKECAAYFEDENDRAYLNTIHNLAMCYTNIGDNRLCTAYTQIGLTASLDYEDSEMHSYFMNAEGVNQYFLNNYDASLRLLQSSLPMLLKKKDFANEIRTLFYMGKANHALGNTAIAFDFFDLVDKQMRLKQYIRPDLRENFELLIDRYRSKKNLEKELYYVNGLIAADSALFADFKYLSQKIEKNYDTKALQQEKSRLEHTLFLTKTIYVAAFLLLLTILFFIVRHYRIKVNKLKLTFERIFNETATKEHDILLKKELNIAPEVIDELLKNLKKFEEKKKYLERDLGQIRLADILHSNIKYVRQVIFQYRGKKTFTYINDLKIDHIVLLLKNEKRFRKYTNQALADEAGFGSVQNFTKAFAARTGTTPGHFIQELVIEIEGGN</sequence>
<dbReference type="SUPFAM" id="SSF48452">
    <property type="entry name" value="TPR-like"/>
    <property type="match status" value="1"/>
</dbReference>
<dbReference type="Gene3D" id="1.10.10.60">
    <property type="entry name" value="Homeodomain-like"/>
    <property type="match status" value="1"/>
</dbReference>
<evidence type="ECO:0000256" key="2">
    <source>
        <dbReference type="SAM" id="SignalP"/>
    </source>
</evidence>
<evidence type="ECO:0000313" key="4">
    <source>
        <dbReference type="EMBL" id="MFC6095677.1"/>
    </source>
</evidence>
<feature type="domain" description="HTH araC/xylS-type" evidence="3">
    <location>
        <begin position="435"/>
        <end position="543"/>
    </location>
</feature>
<dbReference type="InterPro" id="IPR018060">
    <property type="entry name" value="HTH_AraC"/>
</dbReference>
<dbReference type="Pfam" id="PF12833">
    <property type="entry name" value="HTH_18"/>
    <property type="match status" value="1"/>
</dbReference>
<evidence type="ECO:0000313" key="5">
    <source>
        <dbReference type="Proteomes" id="UP001596287"/>
    </source>
</evidence>
<evidence type="ECO:0000259" key="3">
    <source>
        <dbReference type="PROSITE" id="PS01124"/>
    </source>
</evidence>
<dbReference type="RefSeq" id="WP_379790333.1">
    <property type="nucleotide sequence ID" value="NZ_JBHSQB010000004.1"/>
</dbReference>
<keyword evidence="1" id="KW-0812">Transmembrane</keyword>
<feature type="signal peptide" evidence="2">
    <location>
        <begin position="1"/>
        <end position="18"/>
    </location>
</feature>
<proteinExistence type="predicted"/>
<dbReference type="EMBL" id="JBHSQB010000004">
    <property type="protein sequence ID" value="MFC6095677.1"/>
    <property type="molecule type" value="Genomic_DNA"/>
</dbReference>
<name>A0ABW1PLM2_9FLAO</name>
<evidence type="ECO:0000256" key="1">
    <source>
        <dbReference type="SAM" id="Phobius"/>
    </source>
</evidence>
<organism evidence="4 5">
    <name type="scientific">Flavobacterium qiangtangense</name>
    <dbReference type="NCBI Taxonomy" id="1442595"/>
    <lineage>
        <taxon>Bacteria</taxon>
        <taxon>Pseudomonadati</taxon>
        <taxon>Bacteroidota</taxon>
        <taxon>Flavobacteriia</taxon>
        <taxon>Flavobacteriales</taxon>
        <taxon>Flavobacteriaceae</taxon>
        <taxon>Flavobacterium</taxon>
    </lineage>
</organism>
<protein>
    <submittedName>
        <fullName evidence="4">Helix-turn-helix domain-containing protein</fullName>
    </submittedName>
</protein>
<reference evidence="5" key="1">
    <citation type="journal article" date="2019" name="Int. J. Syst. Evol. Microbiol.">
        <title>The Global Catalogue of Microorganisms (GCM) 10K type strain sequencing project: providing services to taxonomists for standard genome sequencing and annotation.</title>
        <authorList>
            <consortium name="The Broad Institute Genomics Platform"/>
            <consortium name="The Broad Institute Genome Sequencing Center for Infectious Disease"/>
            <person name="Wu L."/>
            <person name="Ma J."/>
        </authorList>
    </citation>
    <scope>NUCLEOTIDE SEQUENCE [LARGE SCALE GENOMIC DNA]</scope>
    <source>
        <strain evidence="5">CCUG 49679</strain>
    </source>
</reference>
<gene>
    <name evidence="4" type="ORF">ACFPVY_03380</name>
</gene>
<keyword evidence="1" id="KW-0472">Membrane</keyword>
<keyword evidence="1" id="KW-1133">Transmembrane helix</keyword>
<dbReference type="Proteomes" id="UP001596287">
    <property type="component" value="Unassembled WGS sequence"/>
</dbReference>
<feature type="transmembrane region" description="Helical" evidence="1">
    <location>
        <begin position="371"/>
        <end position="393"/>
    </location>
</feature>
<dbReference type="InterPro" id="IPR011990">
    <property type="entry name" value="TPR-like_helical_dom_sf"/>
</dbReference>
<keyword evidence="2" id="KW-0732">Signal</keyword>
<feature type="chain" id="PRO_5046518082" evidence="2">
    <location>
        <begin position="19"/>
        <end position="552"/>
    </location>
</feature>
<comment type="caution">
    <text evidence="4">The sequence shown here is derived from an EMBL/GenBank/DDBJ whole genome shotgun (WGS) entry which is preliminary data.</text>
</comment>
<dbReference type="SMART" id="SM00342">
    <property type="entry name" value="HTH_ARAC"/>
    <property type="match status" value="1"/>
</dbReference>
<accession>A0ABW1PLM2</accession>